<dbReference type="Pfam" id="PF00270">
    <property type="entry name" value="DEAD"/>
    <property type="match status" value="1"/>
</dbReference>
<gene>
    <name evidence="18" type="ORF">DFR58_108133</name>
</gene>
<evidence type="ECO:0000259" key="16">
    <source>
        <dbReference type="PROSITE" id="PS51192"/>
    </source>
</evidence>
<dbReference type="RefSeq" id="WP_114297473.1">
    <property type="nucleotide sequence ID" value="NZ_QPJT01000008.1"/>
</dbReference>
<dbReference type="NCBIfam" id="NF008168">
    <property type="entry name" value="PRK10917.2-2"/>
    <property type="match status" value="1"/>
</dbReference>
<dbReference type="GO" id="GO:0016887">
    <property type="term" value="F:ATP hydrolysis activity"/>
    <property type="evidence" value="ECO:0007669"/>
    <property type="project" value="RHEA"/>
</dbReference>
<protein>
    <recommendedName>
        <fullName evidence="2 15">ATP-dependent DNA helicase RecG</fullName>
        <ecNumber evidence="13 15">5.6.2.4</ecNumber>
    </recommendedName>
</protein>
<feature type="domain" description="Helicase ATP-binding" evidence="16">
    <location>
        <begin position="285"/>
        <end position="446"/>
    </location>
</feature>
<dbReference type="GO" id="GO:0003677">
    <property type="term" value="F:DNA binding"/>
    <property type="evidence" value="ECO:0007669"/>
    <property type="project" value="UniProtKB-KW"/>
</dbReference>
<keyword evidence="11" id="KW-0413">Isomerase</keyword>
<accession>A0A369B9H2</accession>
<evidence type="ECO:0000256" key="5">
    <source>
        <dbReference type="ARBA" id="ARBA00022801"/>
    </source>
</evidence>
<evidence type="ECO:0000313" key="19">
    <source>
        <dbReference type="Proteomes" id="UP000253034"/>
    </source>
</evidence>
<dbReference type="CDD" id="cd04488">
    <property type="entry name" value="RecG_wedge_OBF"/>
    <property type="match status" value="1"/>
</dbReference>
<dbReference type="Proteomes" id="UP000253034">
    <property type="component" value="Unassembled WGS sequence"/>
</dbReference>
<dbReference type="GO" id="GO:0043138">
    <property type="term" value="F:3'-5' DNA helicase activity"/>
    <property type="evidence" value="ECO:0007669"/>
    <property type="project" value="UniProtKB-EC"/>
</dbReference>
<evidence type="ECO:0000256" key="7">
    <source>
        <dbReference type="ARBA" id="ARBA00022840"/>
    </source>
</evidence>
<dbReference type="InterPro" id="IPR004609">
    <property type="entry name" value="ATP-dep_DNA_helicase_RecG"/>
</dbReference>
<evidence type="ECO:0000256" key="12">
    <source>
        <dbReference type="ARBA" id="ARBA00034617"/>
    </source>
</evidence>
<keyword evidence="6 15" id="KW-0347">Helicase</keyword>
<dbReference type="CDD" id="cd17992">
    <property type="entry name" value="DEXHc_RecG"/>
    <property type="match status" value="1"/>
</dbReference>
<dbReference type="GO" id="GO:0006281">
    <property type="term" value="P:DNA repair"/>
    <property type="evidence" value="ECO:0007669"/>
    <property type="project" value="UniProtKB-UniRule"/>
</dbReference>
<evidence type="ECO:0000256" key="11">
    <source>
        <dbReference type="ARBA" id="ARBA00023235"/>
    </source>
</evidence>
<dbReference type="AlphaFoldDB" id="A0A369B9H2"/>
<evidence type="ECO:0000256" key="2">
    <source>
        <dbReference type="ARBA" id="ARBA00017846"/>
    </source>
</evidence>
<keyword evidence="3 15" id="KW-0547">Nucleotide-binding</keyword>
<evidence type="ECO:0000256" key="1">
    <source>
        <dbReference type="ARBA" id="ARBA00007504"/>
    </source>
</evidence>
<evidence type="ECO:0000256" key="8">
    <source>
        <dbReference type="ARBA" id="ARBA00023125"/>
    </source>
</evidence>
<dbReference type="NCBIfam" id="NF008165">
    <property type="entry name" value="PRK10917.1-3"/>
    <property type="match status" value="1"/>
</dbReference>
<comment type="caution">
    <text evidence="18">The sequence shown here is derived from an EMBL/GenBank/DDBJ whole genome shotgun (WGS) entry which is preliminary data.</text>
</comment>
<name>A0A369B9H2_9FIRM</name>
<dbReference type="GO" id="GO:0006310">
    <property type="term" value="P:DNA recombination"/>
    <property type="evidence" value="ECO:0007669"/>
    <property type="project" value="UniProtKB-UniRule"/>
</dbReference>
<dbReference type="Pfam" id="PF17191">
    <property type="entry name" value="RecG_wedge"/>
    <property type="match status" value="1"/>
</dbReference>
<dbReference type="SUPFAM" id="SSF50249">
    <property type="entry name" value="Nucleic acid-binding proteins"/>
    <property type="match status" value="1"/>
</dbReference>
<reference evidence="18 19" key="1">
    <citation type="submission" date="2018-07" db="EMBL/GenBank/DDBJ databases">
        <title>Genomic Encyclopedia of Type Strains, Phase IV (KMG-IV): sequencing the most valuable type-strain genomes for metagenomic binning, comparative biology and taxonomic classification.</title>
        <authorList>
            <person name="Goeker M."/>
        </authorList>
    </citation>
    <scope>NUCLEOTIDE SEQUENCE [LARGE SCALE GENOMIC DNA]</scope>
    <source>
        <strain evidence="18 19">DSM 27016</strain>
    </source>
</reference>
<dbReference type="Gene3D" id="3.40.50.300">
    <property type="entry name" value="P-loop containing nucleotide triphosphate hydrolases"/>
    <property type="match status" value="2"/>
</dbReference>
<evidence type="ECO:0000256" key="6">
    <source>
        <dbReference type="ARBA" id="ARBA00022806"/>
    </source>
</evidence>
<dbReference type="InterPro" id="IPR001650">
    <property type="entry name" value="Helicase_C-like"/>
</dbReference>
<dbReference type="InterPro" id="IPR012340">
    <property type="entry name" value="NA-bd_OB-fold"/>
</dbReference>
<dbReference type="Pfam" id="PF19833">
    <property type="entry name" value="RecG_dom3_C"/>
    <property type="match status" value="1"/>
</dbReference>
<keyword evidence="5 15" id="KW-0378">Hydrolase</keyword>
<comment type="function">
    <text evidence="15">Plays a critical role in recombination and DNA repair. Helps process Holliday junction intermediates to mature products by catalyzing branch migration. Has replication fork regression activity, unwinds stalled or blocked replication forks to make a HJ that can be resolved. Has a DNA unwinding activity characteristic of a DNA helicase with 3'-5' polarity.</text>
</comment>
<dbReference type="InterPro" id="IPR045562">
    <property type="entry name" value="RecG_dom3_C"/>
</dbReference>
<evidence type="ECO:0000256" key="10">
    <source>
        <dbReference type="ARBA" id="ARBA00023204"/>
    </source>
</evidence>
<dbReference type="PROSITE" id="PS51194">
    <property type="entry name" value="HELICASE_CTER"/>
    <property type="match status" value="1"/>
</dbReference>
<comment type="similarity">
    <text evidence="1 15">Belongs to the helicase family. RecG subfamily.</text>
</comment>
<sequence>MKNGCIENEAETILKKSIKNIKGVGESRARLFSKLNVYTIEDAITHYPREYEDRARLKKIAELEDGETCSVKGIIMSRVSESHVRRGLSLYKAVIKDETGTITGVWYNQSYIKRVFETGSEYVFFGTVRKNYRSLEIHNPVYDKTGCDDMKNTCRIVPVYPSTSALAQNTIRTVVDNALKLVEGRLEDIIPNALRERYKLSEINYSIKNIHFPATEQDFKNARYRLVFEELLLLQIGLLSIKSSFEAHKKGIEFCKEAGIQRFIDGLPFRLTDAQQRVLCEVEKDMESCFVMNRLIQGDVGSGKTIIAVLALLKAVNSGYQGAFMVPTEILAEQHFDSLKSFFEMSGVRVDILTGSRTKKQKSKILENIKEGNTDILIGTHALIEENVEFQKLGLVITDEQHRFGVRQRAILSRKGSSPDVLVMTATPIPRTLALILYGDLDISVIDQLPPERKPIKTYCVDNGMRGRINEFIRKKVMEGRQVYIVCPLVEDSDTVNAESASGLAERIAKKDFNDLSVGLIHGRMRSKEKEDVMRRFVQGEISILVSTTVIEVGVNVPNATVMVVENAEMFGLAQLHQLRGRVGRGACQSYCVLYNNGKSQVADERMKIMASSNDGFLISEKDLELRGPGEFFGTRQHGIPDLKIANLYRDMDILRLAQQAAFALLKEDRLLSSHQNAGLKQKVMERFRDKADELSLN</sequence>
<dbReference type="PANTHER" id="PTHR47964:SF1">
    <property type="entry name" value="ATP-DEPENDENT DNA HELICASE HOMOLOG RECG, CHLOROPLASTIC"/>
    <property type="match status" value="1"/>
</dbReference>
<evidence type="ECO:0000256" key="3">
    <source>
        <dbReference type="ARBA" id="ARBA00022741"/>
    </source>
</evidence>
<keyword evidence="7 15" id="KW-0067">ATP-binding</keyword>
<keyword evidence="8" id="KW-0238">DNA-binding</keyword>
<dbReference type="InterPro" id="IPR047112">
    <property type="entry name" value="RecG/Mfd"/>
</dbReference>
<dbReference type="InterPro" id="IPR027417">
    <property type="entry name" value="P-loop_NTPase"/>
</dbReference>
<dbReference type="EC" id="5.6.2.4" evidence="13 15"/>
<evidence type="ECO:0000256" key="15">
    <source>
        <dbReference type="RuleBase" id="RU363016"/>
    </source>
</evidence>
<dbReference type="PROSITE" id="PS51192">
    <property type="entry name" value="HELICASE_ATP_BIND_1"/>
    <property type="match status" value="1"/>
</dbReference>
<dbReference type="PANTHER" id="PTHR47964">
    <property type="entry name" value="ATP-DEPENDENT DNA HELICASE HOMOLOG RECG, CHLOROPLASTIC"/>
    <property type="match status" value="1"/>
</dbReference>
<dbReference type="NCBIfam" id="TIGR00643">
    <property type="entry name" value="recG"/>
    <property type="match status" value="1"/>
</dbReference>
<organism evidence="18 19">
    <name type="scientific">Anaerobacterium chartisolvens</name>
    <dbReference type="NCBI Taxonomy" id="1297424"/>
    <lineage>
        <taxon>Bacteria</taxon>
        <taxon>Bacillati</taxon>
        <taxon>Bacillota</taxon>
        <taxon>Clostridia</taxon>
        <taxon>Eubacteriales</taxon>
        <taxon>Oscillospiraceae</taxon>
        <taxon>Anaerobacterium</taxon>
    </lineage>
</organism>
<comment type="catalytic activity">
    <reaction evidence="14 15">
        <text>ATP + H2O = ADP + phosphate + H(+)</text>
        <dbReference type="Rhea" id="RHEA:13065"/>
        <dbReference type="ChEBI" id="CHEBI:15377"/>
        <dbReference type="ChEBI" id="CHEBI:15378"/>
        <dbReference type="ChEBI" id="CHEBI:30616"/>
        <dbReference type="ChEBI" id="CHEBI:43474"/>
        <dbReference type="ChEBI" id="CHEBI:456216"/>
        <dbReference type="EC" id="5.6.2.4"/>
    </reaction>
</comment>
<proteinExistence type="inferred from homology"/>
<dbReference type="InterPro" id="IPR011545">
    <property type="entry name" value="DEAD/DEAH_box_helicase_dom"/>
</dbReference>
<evidence type="ECO:0000259" key="17">
    <source>
        <dbReference type="PROSITE" id="PS51194"/>
    </source>
</evidence>
<evidence type="ECO:0000256" key="4">
    <source>
        <dbReference type="ARBA" id="ARBA00022763"/>
    </source>
</evidence>
<dbReference type="InterPro" id="IPR033454">
    <property type="entry name" value="RecG_wedge"/>
</dbReference>
<dbReference type="SMART" id="SM00487">
    <property type="entry name" value="DEXDc"/>
    <property type="match status" value="1"/>
</dbReference>
<dbReference type="SMART" id="SM00490">
    <property type="entry name" value="HELICc"/>
    <property type="match status" value="1"/>
</dbReference>
<keyword evidence="9 15" id="KW-0233">DNA recombination</keyword>
<evidence type="ECO:0000256" key="9">
    <source>
        <dbReference type="ARBA" id="ARBA00023172"/>
    </source>
</evidence>
<comment type="catalytic activity">
    <reaction evidence="12 15">
        <text>Couples ATP hydrolysis with the unwinding of duplex DNA by translocating in the 3'-5' direction.</text>
        <dbReference type="EC" id="5.6.2.4"/>
    </reaction>
</comment>
<evidence type="ECO:0000256" key="14">
    <source>
        <dbReference type="ARBA" id="ARBA00048988"/>
    </source>
</evidence>
<dbReference type="GO" id="GO:0005524">
    <property type="term" value="F:ATP binding"/>
    <property type="evidence" value="ECO:0007669"/>
    <property type="project" value="UniProtKB-KW"/>
</dbReference>
<keyword evidence="4 15" id="KW-0227">DNA damage</keyword>
<dbReference type="Gene3D" id="2.40.50.140">
    <property type="entry name" value="Nucleic acid-binding proteins"/>
    <property type="match status" value="1"/>
</dbReference>
<keyword evidence="10 15" id="KW-0234">DNA repair</keyword>
<dbReference type="Pfam" id="PF00271">
    <property type="entry name" value="Helicase_C"/>
    <property type="match status" value="1"/>
</dbReference>
<evidence type="ECO:0000256" key="13">
    <source>
        <dbReference type="ARBA" id="ARBA00034808"/>
    </source>
</evidence>
<dbReference type="SUPFAM" id="SSF52540">
    <property type="entry name" value="P-loop containing nucleoside triphosphate hydrolases"/>
    <property type="match status" value="2"/>
</dbReference>
<keyword evidence="19" id="KW-1185">Reference proteome</keyword>
<feature type="domain" description="Helicase C-terminal" evidence="17">
    <location>
        <begin position="468"/>
        <end position="625"/>
    </location>
</feature>
<dbReference type="EMBL" id="QPJT01000008">
    <property type="protein sequence ID" value="RCX17238.1"/>
    <property type="molecule type" value="Genomic_DNA"/>
</dbReference>
<evidence type="ECO:0000313" key="18">
    <source>
        <dbReference type="EMBL" id="RCX17238.1"/>
    </source>
</evidence>
<dbReference type="OrthoDB" id="9804325at2"/>
<dbReference type="InterPro" id="IPR014001">
    <property type="entry name" value="Helicase_ATP-bd"/>
</dbReference>